<evidence type="ECO:0000313" key="1">
    <source>
        <dbReference type="EMBL" id="KAL0570009.1"/>
    </source>
</evidence>
<accession>A0ABR3F446</accession>
<proteinExistence type="predicted"/>
<dbReference type="InterPro" id="IPR032675">
    <property type="entry name" value="LRR_dom_sf"/>
</dbReference>
<gene>
    <name evidence="1" type="ORF">V5O48_011956</name>
</gene>
<protein>
    <recommendedName>
        <fullName evidence="3">F-box domain-containing protein</fullName>
    </recommendedName>
</protein>
<dbReference type="EMBL" id="JBAHYK010001010">
    <property type="protein sequence ID" value="KAL0570009.1"/>
    <property type="molecule type" value="Genomic_DNA"/>
</dbReference>
<evidence type="ECO:0000313" key="2">
    <source>
        <dbReference type="Proteomes" id="UP001465976"/>
    </source>
</evidence>
<organism evidence="1 2">
    <name type="scientific">Marasmius crinis-equi</name>
    <dbReference type="NCBI Taxonomy" id="585013"/>
    <lineage>
        <taxon>Eukaryota</taxon>
        <taxon>Fungi</taxon>
        <taxon>Dikarya</taxon>
        <taxon>Basidiomycota</taxon>
        <taxon>Agaricomycotina</taxon>
        <taxon>Agaricomycetes</taxon>
        <taxon>Agaricomycetidae</taxon>
        <taxon>Agaricales</taxon>
        <taxon>Marasmiineae</taxon>
        <taxon>Marasmiaceae</taxon>
        <taxon>Marasmius</taxon>
    </lineage>
</organism>
<name>A0ABR3F446_9AGAR</name>
<evidence type="ECO:0008006" key="3">
    <source>
        <dbReference type="Google" id="ProtNLM"/>
    </source>
</evidence>
<sequence>MRVSRFDFQEIKDLSFPDLESFVEEEYLHDTRIEDILWFWQAIREAPKLTRVSSWSVNRMLPYSQLTWLELRYVDEDDLRLLFEVLPSCTRLQSLELWIFRLNGGAEPISLETVEISSLRELAVRELNGYDILHDDPILVALFTSLAMPSLASFTLSCCGWPESLSTLAKRSPLLRRVQLNNPDVDDVDISSTIDSLNSFLYSLPYLMQLELHMATLTTWKTSSCVLSDGLLSTLLSGLRLFPNRPSHLPKLDTIRLRLPDVTLDTKVVEEVLEVVKHRHSESSPMKQISVYRHGEKVLLQPATVGRIREVELACDAKIVIKEWTEGEGLWISDSTPDST</sequence>
<keyword evidence="2" id="KW-1185">Reference proteome</keyword>
<dbReference type="Proteomes" id="UP001465976">
    <property type="component" value="Unassembled WGS sequence"/>
</dbReference>
<dbReference type="SUPFAM" id="SSF52047">
    <property type="entry name" value="RNI-like"/>
    <property type="match status" value="1"/>
</dbReference>
<reference evidence="1 2" key="1">
    <citation type="submission" date="2024-02" db="EMBL/GenBank/DDBJ databases">
        <title>A draft genome for the cacao thread blight pathogen Marasmius crinis-equi.</title>
        <authorList>
            <person name="Cohen S.P."/>
            <person name="Baruah I.K."/>
            <person name="Amoako-Attah I."/>
            <person name="Bukari Y."/>
            <person name="Meinhardt L.W."/>
            <person name="Bailey B.A."/>
        </authorList>
    </citation>
    <scope>NUCLEOTIDE SEQUENCE [LARGE SCALE GENOMIC DNA]</scope>
    <source>
        <strain evidence="1 2">GH-76</strain>
    </source>
</reference>
<comment type="caution">
    <text evidence="1">The sequence shown here is derived from an EMBL/GenBank/DDBJ whole genome shotgun (WGS) entry which is preliminary data.</text>
</comment>
<dbReference type="Gene3D" id="3.80.10.10">
    <property type="entry name" value="Ribonuclease Inhibitor"/>
    <property type="match status" value="1"/>
</dbReference>